<keyword evidence="1" id="KW-0812">Transmembrane</keyword>
<comment type="caution">
    <text evidence="2">The sequence shown here is derived from an EMBL/GenBank/DDBJ whole genome shotgun (WGS) entry which is preliminary data.</text>
</comment>
<keyword evidence="1" id="KW-1133">Transmembrane helix</keyword>
<evidence type="ECO:0000313" key="2">
    <source>
        <dbReference type="EMBL" id="KIE06221.1"/>
    </source>
</evidence>
<reference evidence="2 3" key="1">
    <citation type="submission" date="2014-11" db="EMBL/GenBank/DDBJ databases">
        <title>A Rickettsiales Symbiont of Amoebae With Ancient Features.</title>
        <authorList>
            <person name="Schulz F."/>
            <person name="Martijn J."/>
            <person name="Wascher F."/>
            <person name="Kostanjsek R."/>
            <person name="Ettema T.J."/>
            <person name="Horn M."/>
        </authorList>
    </citation>
    <scope>NUCLEOTIDE SEQUENCE [LARGE SCALE GENOMIC DNA]</scope>
    <source>
        <strain evidence="2 3">UWC36</strain>
    </source>
</reference>
<feature type="transmembrane region" description="Helical" evidence="1">
    <location>
        <begin position="92"/>
        <end position="111"/>
    </location>
</feature>
<proteinExistence type="predicted"/>
<protein>
    <submittedName>
        <fullName evidence="2">Uncharacterized protein</fullName>
    </submittedName>
</protein>
<feature type="transmembrane region" description="Helical" evidence="1">
    <location>
        <begin position="22"/>
        <end position="47"/>
    </location>
</feature>
<feature type="transmembrane region" description="Helical" evidence="1">
    <location>
        <begin position="59"/>
        <end position="80"/>
    </location>
</feature>
<keyword evidence="1" id="KW-0472">Membrane</keyword>
<evidence type="ECO:0000313" key="3">
    <source>
        <dbReference type="Proteomes" id="UP000031258"/>
    </source>
</evidence>
<feature type="transmembrane region" description="Helical" evidence="1">
    <location>
        <begin position="118"/>
        <end position="137"/>
    </location>
</feature>
<dbReference type="AlphaFoldDB" id="A0A0C1N1E6"/>
<evidence type="ECO:0000256" key="1">
    <source>
        <dbReference type="SAM" id="Phobius"/>
    </source>
</evidence>
<dbReference type="STRING" id="86105.NF27_BA00040"/>
<dbReference type="EMBL" id="JSWE01000026">
    <property type="protein sequence ID" value="KIE06221.1"/>
    <property type="molecule type" value="Genomic_DNA"/>
</dbReference>
<keyword evidence="3" id="KW-1185">Reference proteome</keyword>
<accession>A0A0C1N1E6</accession>
<gene>
    <name evidence="2" type="ORF">NF27_BA00040</name>
</gene>
<dbReference type="RefSeq" id="WP_039454588.1">
    <property type="nucleotide sequence ID" value="NZ_JSWE01000026.1"/>
</dbReference>
<sequence>MEAIETLKQEELNTMFGINKKYLLYVIAFALILYACYEKIYCYVLSFDIRHLPYSFSDMISPTLGFAGAIIGAFHLNTFMEYITVKSNQPKVVKYAIKYWPLSLIAVYTLYPKFINELILNIPAVLVFISYWILSAVFSEFKKGSKSGVMRSEGVNLLTSCVLMVLPVIIYAYTNAIIDIKGLRLSPLDISFEDLGNSRIVRVLEKGMIVADKTTNELKYEHFQKRK</sequence>
<organism evidence="2 3">
    <name type="scientific">Candidatus Jidaibacter acanthamoebae</name>
    <dbReference type="NCBI Taxonomy" id="86105"/>
    <lineage>
        <taxon>Bacteria</taxon>
        <taxon>Pseudomonadati</taxon>
        <taxon>Pseudomonadota</taxon>
        <taxon>Alphaproteobacteria</taxon>
        <taxon>Rickettsiales</taxon>
        <taxon>Candidatus Midichloriaceae</taxon>
        <taxon>Candidatus Jidaibacter</taxon>
    </lineage>
</organism>
<dbReference type="Proteomes" id="UP000031258">
    <property type="component" value="Unassembled WGS sequence"/>
</dbReference>
<feature type="transmembrane region" description="Helical" evidence="1">
    <location>
        <begin position="157"/>
        <end position="178"/>
    </location>
</feature>
<name>A0A0C1N1E6_9RICK</name>